<keyword evidence="2" id="KW-0732">Signal</keyword>
<feature type="domain" description="Peptidase S9 prolyl oligopeptidase catalytic" evidence="3">
    <location>
        <begin position="458"/>
        <end position="672"/>
    </location>
</feature>
<dbReference type="PANTHER" id="PTHR42776">
    <property type="entry name" value="SERINE PEPTIDASE S9 FAMILY MEMBER"/>
    <property type="match status" value="1"/>
</dbReference>
<sequence length="673" mass="74614">MRTIRACLVLAAIFCALGLFLLSGAWAQNARPEIANYTHQPYATPASLSPDGDVIAYVQYPDDPDSGNLAFYSITRGLLSRIPMGKAKVRDLRWVADDRVILTITTTAEYGRSDEAVEFSRIMSIDVNATEPVWLFSKEKKFNAVISAPRFVHPLPDDADNVLMAQWDPYATGSNLGTSVKGTAFGDEWHLNLYRVNIRTGRVATIEKGNRYTIRWHAGPNGQTLARIDYKDADDEEEVHYLAPGENRFSLLDTYERTDTYMGDYSIIGFGETATKGYAVSVGDNNLTKVHNYDFQTGSLGEIIWSNPDYEYGGNLRDEYSHQILAIGHTDDFYQQTFLDTRLGAIHKALKGALSAYQAVSIESTSRDHTKILLRVTATGSPSKVFHFDKATGQLTEVMSDYPHINPGQLGAVERYDYVTSDNLKIPGYLHKPAGKPSVGLPLIVLPHGGPSSRDDMHFDWEAQYYAAMGYAVYQPNFRGSDGYGAAFENDGHGEWGGKMQDDVTEGVRKLIADGIADPDRICIVGGSYGGYAALAGGAMTPDLYKCVISYAGISGLNEFFAWQDNRVGRTSETAQYWRLSIGNPHQNREKLRQRSPVNLAENFAAPVLLIHGRDDTVVHIDQSRAMETALNRAGNPVTFVELDGEDHWLSTSSTRTQYLTETSKFLEIHLGR</sequence>
<proteinExistence type="predicted"/>
<dbReference type="Pfam" id="PF00326">
    <property type="entry name" value="Peptidase_S9"/>
    <property type="match status" value="1"/>
</dbReference>
<reference evidence="4 5" key="1">
    <citation type="submission" date="2024-05" db="EMBL/GenBank/DDBJ databases">
        <title>Three bacterial strains, DH-69, EH-24, and ECK-19 isolated from coastal sediments.</title>
        <authorList>
            <person name="Ye Y.-Q."/>
            <person name="Du Z.-J."/>
        </authorList>
    </citation>
    <scope>NUCLEOTIDE SEQUENCE [LARGE SCALE GENOMIC DNA]</scope>
    <source>
        <strain evidence="4 5">ECK-19</strain>
    </source>
</reference>
<evidence type="ECO:0000313" key="5">
    <source>
        <dbReference type="Proteomes" id="UP001560685"/>
    </source>
</evidence>
<dbReference type="PANTHER" id="PTHR42776:SF27">
    <property type="entry name" value="DIPEPTIDYL PEPTIDASE FAMILY MEMBER 6"/>
    <property type="match status" value="1"/>
</dbReference>
<evidence type="ECO:0000259" key="3">
    <source>
        <dbReference type="Pfam" id="PF00326"/>
    </source>
</evidence>
<evidence type="ECO:0000256" key="1">
    <source>
        <dbReference type="ARBA" id="ARBA00022801"/>
    </source>
</evidence>
<evidence type="ECO:0000256" key="2">
    <source>
        <dbReference type="SAM" id="SignalP"/>
    </source>
</evidence>
<dbReference type="SUPFAM" id="SSF82171">
    <property type="entry name" value="DPP6 N-terminal domain-like"/>
    <property type="match status" value="1"/>
</dbReference>
<comment type="caution">
    <text evidence="4">The sequence shown here is derived from an EMBL/GenBank/DDBJ whole genome shotgun (WGS) entry which is preliminary data.</text>
</comment>
<accession>A0ABV3Z3M2</accession>
<dbReference type="InterPro" id="IPR001375">
    <property type="entry name" value="Peptidase_S9_cat"/>
</dbReference>
<dbReference type="SUPFAM" id="SSF53474">
    <property type="entry name" value="alpha/beta-Hydrolases"/>
    <property type="match status" value="1"/>
</dbReference>
<dbReference type="InterPro" id="IPR029058">
    <property type="entry name" value="AB_hydrolase_fold"/>
</dbReference>
<dbReference type="GO" id="GO:0016787">
    <property type="term" value="F:hydrolase activity"/>
    <property type="evidence" value="ECO:0007669"/>
    <property type="project" value="UniProtKB-KW"/>
</dbReference>
<evidence type="ECO:0000313" key="4">
    <source>
        <dbReference type="EMBL" id="MEX6633043.1"/>
    </source>
</evidence>
<gene>
    <name evidence="4" type="ORF">ABFZ84_05720</name>
</gene>
<feature type="signal peptide" evidence="2">
    <location>
        <begin position="1"/>
        <end position="27"/>
    </location>
</feature>
<organism evidence="4 5">
    <name type="scientific">Hyphococcus lacteus</name>
    <dbReference type="NCBI Taxonomy" id="3143536"/>
    <lineage>
        <taxon>Bacteria</taxon>
        <taxon>Pseudomonadati</taxon>
        <taxon>Pseudomonadota</taxon>
        <taxon>Alphaproteobacteria</taxon>
        <taxon>Parvularculales</taxon>
        <taxon>Parvularculaceae</taxon>
        <taxon>Hyphococcus</taxon>
    </lineage>
</organism>
<dbReference type="Proteomes" id="UP001560685">
    <property type="component" value="Unassembled WGS sequence"/>
</dbReference>
<dbReference type="RefSeq" id="WP_369312979.1">
    <property type="nucleotide sequence ID" value="NZ_JBEHZE010000001.1"/>
</dbReference>
<dbReference type="Gene3D" id="3.40.50.1820">
    <property type="entry name" value="alpha/beta hydrolase"/>
    <property type="match status" value="1"/>
</dbReference>
<feature type="chain" id="PRO_5047379855" evidence="2">
    <location>
        <begin position="28"/>
        <end position="673"/>
    </location>
</feature>
<protein>
    <submittedName>
        <fullName evidence="4">Alpha/beta fold hydrolase</fullName>
    </submittedName>
</protein>
<keyword evidence="5" id="KW-1185">Reference proteome</keyword>
<name>A0ABV3Z3M2_9PROT</name>
<keyword evidence="1 4" id="KW-0378">Hydrolase</keyword>
<dbReference type="EMBL" id="JBEHZE010000001">
    <property type="protein sequence ID" value="MEX6633043.1"/>
    <property type="molecule type" value="Genomic_DNA"/>
</dbReference>